<evidence type="ECO:0000313" key="2">
    <source>
        <dbReference type="EMBL" id="MFC7255321.1"/>
    </source>
</evidence>
<gene>
    <name evidence="2" type="ORF">ACFQKE_08445</name>
</gene>
<dbReference type="RefSeq" id="WP_379703544.1">
    <property type="nucleotide sequence ID" value="NZ_JBHTAT010000001.1"/>
</dbReference>
<organism evidence="2 3">
    <name type="scientific">Haloplanus litoreus</name>
    <dbReference type="NCBI Taxonomy" id="767515"/>
    <lineage>
        <taxon>Archaea</taxon>
        <taxon>Methanobacteriati</taxon>
        <taxon>Methanobacteriota</taxon>
        <taxon>Stenosarchaea group</taxon>
        <taxon>Halobacteria</taxon>
        <taxon>Halobacteriales</taxon>
        <taxon>Haloferacaceae</taxon>
        <taxon>Haloplanus</taxon>
    </lineage>
</organism>
<sequence>MTLDTPVPAARAVVEDERDAVTAKLRAYDAFTDRVRDVPTGGTGGEAPGPVGSTLAATTRRGGCAAVREAFDATVRETEGVDDGASVFETLAAELSEEVAVALAPTTGSALTPQFKTRVIESATDRRWQLRTMATALEREAASLDAACEAFASVREWVIAADETPLTALDFDGLRKRHARLGDHLDRCEAVARERQEFLDGSTSEHGKVGLGHRYLVGYLYGELSVDYPVLSGAATTAATCRRCRRNVRAHLTRCG</sequence>
<reference evidence="2 3" key="1">
    <citation type="journal article" date="2019" name="Int. J. Syst. Evol. Microbiol.">
        <title>The Global Catalogue of Microorganisms (GCM) 10K type strain sequencing project: providing services to taxonomists for standard genome sequencing and annotation.</title>
        <authorList>
            <consortium name="The Broad Institute Genomics Platform"/>
            <consortium name="The Broad Institute Genome Sequencing Center for Infectious Disease"/>
            <person name="Wu L."/>
            <person name="Ma J."/>
        </authorList>
    </citation>
    <scope>NUCLEOTIDE SEQUENCE [LARGE SCALE GENOMIC DNA]</scope>
    <source>
        <strain evidence="2 3">GX21</strain>
    </source>
</reference>
<evidence type="ECO:0000259" key="1">
    <source>
        <dbReference type="Pfam" id="PF23921"/>
    </source>
</evidence>
<dbReference type="EMBL" id="JBHTAT010000001">
    <property type="protein sequence ID" value="MFC7255321.1"/>
    <property type="molecule type" value="Genomic_DNA"/>
</dbReference>
<accession>A0ABD5ZYK2</accession>
<dbReference type="InterPro" id="IPR055684">
    <property type="entry name" value="DUF7260"/>
</dbReference>
<dbReference type="Proteomes" id="UP001596434">
    <property type="component" value="Unassembled WGS sequence"/>
</dbReference>
<keyword evidence="3" id="KW-1185">Reference proteome</keyword>
<dbReference type="GeneID" id="96953673"/>
<evidence type="ECO:0000313" key="3">
    <source>
        <dbReference type="Proteomes" id="UP001596434"/>
    </source>
</evidence>
<protein>
    <recommendedName>
        <fullName evidence="1">DUF7260 domain-containing protein</fullName>
    </recommendedName>
</protein>
<dbReference type="Pfam" id="PF23921">
    <property type="entry name" value="DUF7260"/>
    <property type="match status" value="1"/>
</dbReference>
<feature type="domain" description="DUF7260" evidence="1">
    <location>
        <begin position="5"/>
        <end position="245"/>
    </location>
</feature>
<comment type="caution">
    <text evidence="2">The sequence shown here is derived from an EMBL/GenBank/DDBJ whole genome shotgun (WGS) entry which is preliminary data.</text>
</comment>
<dbReference type="AlphaFoldDB" id="A0ABD5ZYK2"/>
<name>A0ABD5ZYK2_9EURY</name>
<proteinExistence type="predicted"/>